<evidence type="ECO:0000256" key="1">
    <source>
        <dbReference type="ARBA" id="ARBA00022448"/>
    </source>
</evidence>
<dbReference type="Gene3D" id="3.40.50.300">
    <property type="entry name" value="P-loop containing nucleotide triphosphate hydrolases"/>
    <property type="match status" value="2"/>
</dbReference>
<keyword evidence="3 5" id="KW-0067">ATP-binding</keyword>
<evidence type="ECO:0000313" key="6">
    <source>
        <dbReference type="Proteomes" id="UP000668060"/>
    </source>
</evidence>
<dbReference type="InterPro" id="IPR050319">
    <property type="entry name" value="ABC_transp_ATP-bind"/>
</dbReference>
<dbReference type="InterPro" id="IPR003593">
    <property type="entry name" value="AAA+_ATPase"/>
</dbReference>
<protein>
    <submittedName>
        <fullName evidence="5">ABC transporter ATP-binding protein</fullName>
    </submittedName>
</protein>
<dbReference type="InterPro" id="IPR003439">
    <property type="entry name" value="ABC_transporter-like_ATP-bd"/>
</dbReference>
<dbReference type="CDD" id="cd03257">
    <property type="entry name" value="ABC_NikE_OppD_transporters"/>
    <property type="match status" value="2"/>
</dbReference>
<name>A0A9D9G0F2_PROMR</name>
<dbReference type="GO" id="GO:0005524">
    <property type="term" value="F:ATP binding"/>
    <property type="evidence" value="ECO:0007669"/>
    <property type="project" value="UniProtKB-KW"/>
</dbReference>
<evidence type="ECO:0000313" key="5">
    <source>
        <dbReference type="EMBL" id="MBO6971115.1"/>
    </source>
</evidence>
<dbReference type="PANTHER" id="PTHR43776">
    <property type="entry name" value="TRANSPORT ATP-BINDING PROTEIN"/>
    <property type="match status" value="1"/>
</dbReference>
<dbReference type="InterPro" id="IPR017871">
    <property type="entry name" value="ABC_transporter-like_CS"/>
</dbReference>
<comment type="caution">
    <text evidence="5">The sequence shown here is derived from an EMBL/GenBank/DDBJ whole genome shotgun (WGS) entry which is preliminary data.</text>
</comment>
<evidence type="ECO:0000256" key="3">
    <source>
        <dbReference type="ARBA" id="ARBA00022840"/>
    </source>
</evidence>
<dbReference type="GO" id="GO:0016887">
    <property type="term" value="F:ATP hydrolysis activity"/>
    <property type="evidence" value="ECO:0007669"/>
    <property type="project" value="InterPro"/>
</dbReference>
<organism evidence="5 6">
    <name type="scientific">Prochlorococcus marinus CUG1433</name>
    <dbReference type="NCBI Taxonomy" id="2774506"/>
    <lineage>
        <taxon>Bacteria</taxon>
        <taxon>Bacillati</taxon>
        <taxon>Cyanobacteriota</taxon>
        <taxon>Cyanophyceae</taxon>
        <taxon>Synechococcales</taxon>
        <taxon>Prochlorococcaceae</taxon>
        <taxon>Prochlorococcus</taxon>
    </lineage>
</organism>
<feature type="domain" description="ABC transporter" evidence="4">
    <location>
        <begin position="9"/>
        <end position="255"/>
    </location>
</feature>
<dbReference type="AlphaFoldDB" id="A0A9D9G0F2"/>
<dbReference type="SMART" id="SM00382">
    <property type="entry name" value="AAA"/>
    <property type="match status" value="2"/>
</dbReference>
<sequence>MEIKKEKILTVKNLTVKYSLKKSPIIKNINLDIDRGDHLAIIGPSGCGKTTLAKTLVNMLPEQATSQGHISISCLDPRKINKNEAQLFRRNNFGFIYQDSIKKLNPLMKVGDHLFELFKTHDQTKSSLHIKKLVKEVFQKVGIEESLLDSFPHQFSGGMRQRVSIAMALALKPRLLIADEPTTSLDSITSFEIMKEIIHLCNTFETTLILISHDINLAAKWCKKIAIIDKGSIVENGNISDILRSPKSDIGIKLVNASNIVFEPNTKNYVINEVVLEVNNLRHWYKINSSIFWNKWNKALNEVSFKLYKNETLGIVGSSGSGKSTLCRALIGLIKVRGGEIKIYEKNHLSKKNKSYTKNNFIQIIFQDPFSSLNPKMKIKNLLEDIFLIQKISDKRKIEKEIKFMLRNLNLPLTNDFLNSFPSQLSGGQLQRISLARALLLKPKILICDESVNMLDASVKIEILELLRVLQEKMDLTIIFITHDLGIAKRFCNRLLVMNRGKIVDEGESSTIFTETKNTYTKSLLNSSLNLI</sequence>
<dbReference type="SUPFAM" id="SSF52540">
    <property type="entry name" value="P-loop containing nucleoside triphosphate hydrolases"/>
    <property type="match status" value="2"/>
</dbReference>
<dbReference type="GO" id="GO:0055085">
    <property type="term" value="P:transmembrane transport"/>
    <property type="evidence" value="ECO:0007669"/>
    <property type="project" value="UniProtKB-ARBA"/>
</dbReference>
<dbReference type="Proteomes" id="UP000668060">
    <property type="component" value="Unassembled WGS sequence"/>
</dbReference>
<evidence type="ECO:0000256" key="2">
    <source>
        <dbReference type="ARBA" id="ARBA00022741"/>
    </source>
</evidence>
<dbReference type="PROSITE" id="PS00211">
    <property type="entry name" value="ABC_TRANSPORTER_1"/>
    <property type="match status" value="2"/>
</dbReference>
<dbReference type="PROSITE" id="PS50893">
    <property type="entry name" value="ABC_TRANSPORTER_2"/>
    <property type="match status" value="2"/>
</dbReference>
<dbReference type="Pfam" id="PF00005">
    <property type="entry name" value="ABC_tran"/>
    <property type="match status" value="2"/>
</dbReference>
<proteinExistence type="predicted"/>
<reference evidence="5" key="1">
    <citation type="journal article" date="2021" name="Front. Mar. Sci.">
        <title>Genomes of Diverse Isolates of Prochlorococcus High-Light-Adapted Clade II in the Western Pacific Ocean.</title>
        <authorList>
            <person name="Yan W."/>
            <person name="Feng X."/>
            <person name="Zhang W."/>
            <person name="Nawaz M.Z."/>
            <person name="Luo T."/>
            <person name="Zhang R."/>
            <person name="Jiao N."/>
        </authorList>
    </citation>
    <scope>NUCLEOTIDE SEQUENCE</scope>
    <source>
        <strain evidence="5">CUG1433</strain>
    </source>
</reference>
<dbReference type="InterPro" id="IPR027417">
    <property type="entry name" value="P-loop_NTPase"/>
</dbReference>
<keyword evidence="1" id="KW-0813">Transport</keyword>
<evidence type="ECO:0000259" key="4">
    <source>
        <dbReference type="PROSITE" id="PS50893"/>
    </source>
</evidence>
<feature type="domain" description="ABC transporter" evidence="4">
    <location>
        <begin position="276"/>
        <end position="525"/>
    </location>
</feature>
<gene>
    <name evidence="5" type="ORF">JJ842_04220</name>
</gene>
<accession>A0A9D9G0F2</accession>
<keyword evidence="2" id="KW-0547">Nucleotide-binding</keyword>
<dbReference type="EMBL" id="JAEPLN010000001">
    <property type="protein sequence ID" value="MBO6971115.1"/>
    <property type="molecule type" value="Genomic_DNA"/>
</dbReference>
<dbReference type="NCBIfam" id="NF007739">
    <property type="entry name" value="PRK10419.1"/>
    <property type="match status" value="2"/>
</dbReference>